<dbReference type="PROSITE" id="PS50931">
    <property type="entry name" value="HTH_LYSR"/>
    <property type="match status" value="1"/>
</dbReference>
<dbReference type="OrthoDB" id="5317428at2"/>
<dbReference type="PATRIC" id="fig|651182.5.peg.439"/>
<keyword evidence="2" id="KW-0805">Transcription regulation</keyword>
<accession>K0NHS9</accession>
<dbReference type="InterPro" id="IPR000847">
    <property type="entry name" value="LysR_HTH_N"/>
</dbReference>
<dbReference type="SUPFAM" id="SSF46785">
    <property type="entry name" value="Winged helix' DNA-binding domain"/>
    <property type="match status" value="1"/>
</dbReference>
<dbReference type="NCBIfam" id="NF008722">
    <property type="entry name" value="PRK11716.1"/>
    <property type="match status" value="1"/>
</dbReference>
<dbReference type="CDD" id="cd08430">
    <property type="entry name" value="PBP2_IlvY"/>
    <property type="match status" value="1"/>
</dbReference>
<dbReference type="InterPro" id="IPR037404">
    <property type="entry name" value="IlvY_PBP2"/>
</dbReference>
<dbReference type="KEGG" id="dto:TOL2_C03570"/>
<dbReference type="Pfam" id="PF03466">
    <property type="entry name" value="LysR_substrate"/>
    <property type="match status" value="1"/>
</dbReference>
<keyword evidence="4" id="KW-0804">Transcription</keyword>
<evidence type="ECO:0000256" key="2">
    <source>
        <dbReference type="ARBA" id="ARBA00023015"/>
    </source>
</evidence>
<dbReference type="InterPro" id="IPR036390">
    <property type="entry name" value="WH_DNA-bd_sf"/>
</dbReference>
<keyword evidence="7" id="KW-1185">Reference proteome</keyword>
<evidence type="ECO:0000256" key="4">
    <source>
        <dbReference type="ARBA" id="ARBA00023163"/>
    </source>
</evidence>
<protein>
    <submittedName>
        <fullName evidence="6">IlvY: transcriptional regulator, LysR family</fullName>
    </submittedName>
</protein>
<reference evidence="6 7" key="1">
    <citation type="journal article" date="2013" name="Environ. Microbiol.">
        <title>Complete genome, catabolic sub-proteomes and key-metabolites of Desulfobacula toluolica Tol2, a marine, aromatic compound-degrading, sulfate-reducing bacterium.</title>
        <authorList>
            <person name="Wohlbrand L."/>
            <person name="Jacob J.H."/>
            <person name="Kube M."/>
            <person name="Mussmann M."/>
            <person name="Jarling R."/>
            <person name="Beck A."/>
            <person name="Amann R."/>
            <person name="Wilkes H."/>
            <person name="Reinhardt R."/>
            <person name="Rabus R."/>
        </authorList>
    </citation>
    <scope>NUCLEOTIDE SEQUENCE [LARGE SCALE GENOMIC DNA]</scope>
    <source>
        <strain evidence="7">DSM 7467 / Tol2</strain>
    </source>
</reference>
<dbReference type="HOGENOM" id="CLU_039613_6_1_7"/>
<dbReference type="GO" id="GO:0000976">
    <property type="term" value="F:transcription cis-regulatory region binding"/>
    <property type="evidence" value="ECO:0007669"/>
    <property type="project" value="TreeGrafter"/>
</dbReference>
<dbReference type="SUPFAM" id="SSF53850">
    <property type="entry name" value="Periplasmic binding protein-like II"/>
    <property type="match status" value="1"/>
</dbReference>
<dbReference type="PANTHER" id="PTHR30126:SF81">
    <property type="entry name" value="HTH-TYPE TRANSCRIPTIONAL REGULATOR ILVY"/>
    <property type="match status" value="1"/>
</dbReference>
<keyword evidence="3" id="KW-0238">DNA-binding</keyword>
<dbReference type="PANTHER" id="PTHR30126">
    <property type="entry name" value="HTH-TYPE TRANSCRIPTIONAL REGULATOR"/>
    <property type="match status" value="1"/>
</dbReference>
<feature type="domain" description="HTH lysR-type" evidence="5">
    <location>
        <begin position="1"/>
        <end position="58"/>
    </location>
</feature>
<evidence type="ECO:0000259" key="5">
    <source>
        <dbReference type="PROSITE" id="PS50931"/>
    </source>
</evidence>
<dbReference type="STRING" id="651182.TOL2_C03570"/>
<evidence type="ECO:0000256" key="1">
    <source>
        <dbReference type="ARBA" id="ARBA00009437"/>
    </source>
</evidence>
<dbReference type="RefSeq" id="WP_014955884.1">
    <property type="nucleotide sequence ID" value="NC_018645.1"/>
</dbReference>
<dbReference type="Pfam" id="PF00126">
    <property type="entry name" value="HTH_1"/>
    <property type="match status" value="1"/>
</dbReference>
<gene>
    <name evidence="6" type="primary">ilvY</name>
    <name evidence="6" type="ordered locus">TOL2_C03570</name>
</gene>
<comment type="similarity">
    <text evidence="1">Belongs to the LysR transcriptional regulatory family.</text>
</comment>
<dbReference type="EMBL" id="FO203503">
    <property type="protein sequence ID" value="CCK78527.1"/>
    <property type="molecule type" value="Genomic_DNA"/>
</dbReference>
<dbReference type="FunFam" id="1.10.10.10:FF:000001">
    <property type="entry name" value="LysR family transcriptional regulator"/>
    <property type="match status" value="1"/>
</dbReference>
<dbReference type="InterPro" id="IPR005119">
    <property type="entry name" value="LysR_subst-bd"/>
</dbReference>
<evidence type="ECO:0000313" key="7">
    <source>
        <dbReference type="Proteomes" id="UP000007347"/>
    </source>
</evidence>
<dbReference type="AlphaFoldDB" id="K0NHS9"/>
<dbReference type="Gene3D" id="3.40.190.10">
    <property type="entry name" value="Periplasmic binding protein-like II"/>
    <property type="match status" value="2"/>
</dbReference>
<proteinExistence type="inferred from homology"/>
<name>K0NHS9_DESTT</name>
<evidence type="ECO:0000313" key="6">
    <source>
        <dbReference type="EMBL" id="CCK78527.1"/>
    </source>
</evidence>
<organism evidence="6 7">
    <name type="scientific">Desulfobacula toluolica (strain DSM 7467 / Tol2)</name>
    <dbReference type="NCBI Taxonomy" id="651182"/>
    <lineage>
        <taxon>Bacteria</taxon>
        <taxon>Pseudomonadati</taxon>
        <taxon>Thermodesulfobacteriota</taxon>
        <taxon>Desulfobacteria</taxon>
        <taxon>Desulfobacterales</taxon>
        <taxon>Desulfobacteraceae</taxon>
        <taxon>Desulfobacula</taxon>
    </lineage>
</organism>
<evidence type="ECO:0000256" key="3">
    <source>
        <dbReference type="ARBA" id="ARBA00023125"/>
    </source>
</evidence>
<dbReference type="Gene3D" id="1.10.10.10">
    <property type="entry name" value="Winged helix-like DNA-binding domain superfamily/Winged helix DNA-binding domain"/>
    <property type="match status" value="1"/>
</dbReference>
<sequence>MDIRNLKLFRHLADTLHFARTSQACYITPSALTRVIQRIEAEVGETLFIRSNRSVELTSAGMVFKKYADDVLRRWNRLHDELSSDDILQGELSLYCSVTAAYGILPSVMARYRKTHPRVRIHLETGDAAKALQKLSNQDADVAIAALPDTLPKDLVFQTLSRTPLVFIAPLQYPDIVIRTVDGIDWEQTPLIIPDHGLSRDRIDQWFAKENFIPNIYSQVAGNEAIIVMISLGCGIGLVPRMVLEKSPFLNQVKILSGAPVLPPFVIGLCTRKKNLVNPRVKSLWSMASEK</sequence>
<dbReference type="GO" id="GO:0003700">
    <property type="term" value="F:DNA-binding transcription factor activity"/>
    <property type="evidence" value="ECO:0007669"/>
    <property type="project" value="InterPro"/>
</dbReference>
<dbReference type="Proteomes" id="UP000007347">
    <property type="component" value="Chromosome"/>
</dbReference>
<dbReference type="InterPro" id="IPR036388">
    <property type="entry name" value="WH-like_DNA-bd_sf"/>
</dbReference>